<accession>X1MQZ3</accession>
<name>X1MQZ3_9ZZZZ</name>
<organism evidence="1">
    <name type="scientific">marine sediment metagenome</name>
    <dbReference type="NCBI Taxonomy" id="412755"/>
    <lineage>
        <taxon>unclassified sequences</taxon>
        <taxon>metagenomes</taxon>
        <taxon>ecological metagenomes</taxon>
    </lineage>
</organism>
<reference evidence="1" key="1">
    <citation type="journal article" date="2014" name="Front. Microbiol.">
        <title>High frequency of phylogenetically diverse reductive dehalogenase-homologous genes in deep subseafloor sedimentary metagenomes.</title>
        <authorList>
            <person name="Kawai M."/>
            <person name="Futagami T."/>
            <person name="Toyoda A."/>
            <person name="Takaki Y."/>
            <person name="Nishi S."/>
            <person name="Hori S."/>
            <person name="Arai W."/>
            <person name="Tsubouchi T."/>
            <person name="Morono Y."/>
            <person name="Uchiyama I."/>
            <person name="Ito T."/>
            <person name="Fujiyama A."/>
            <person name="Inagaki F."/>
            <person name="Takami H."/>
        </authorList>
    </citation>
    <scope>NUCLEOTIDE SEQUENCE</scope>
    <source>
        <strain evidence="1">Expedition CK06-06</strain>
    </source>
</reference>
<comment type="caution">
    <text evidence="1">The sequence shown here is derived from an EMBL/GenBank/DDBJ whole genome shotgun (WGS) entry which is preliminary data.</text>
</comment>
<gene>
    <name evidence="1" type="ORF">S06H3_43654</name>
</gene>
<dbReference type="EMBL" id="BARV01027091">
    <property type="protein sequence ID" value="GAI33743.1"/>
    <property type="molecule type" value="Genomic_DNA"/>
</dbReference>
<feature type="non-terminal residue" evidence="1">
    <location>
        <position position="117"/>
    </location>
</feature>
<evidence type="ECO:0000313" key="1">
    <source>
        <dbReference type="EMBL" id="GAI33743.1"/>
    </source>
</evidence>
<sequence length="117" mass="14417">MQRIKDRKERKKKSEIDELKELEITFVRQKTKNYDELVIYLPEKYIFKFELEKTKKIMDEYVWKARKWFQNKYKLWLGLALPYRNMEIAHEIFDPALKRWVQENGMAKIQTKRGSGI</sequence>
<protein>
    <submittedName>
        <fullName evidence="1">Uncharacterized protein</fullName>
    </submittedName>
</protein>
<proteinExistence type="predicted"/>
<dbReference type="AlphaFoldDB" id="X1MQZ3"/>